<dbReference type="Gene3D" id="3.30.70.100">
    <property type="match status" value="1"/>
</dbReference>
<protein>
    <submittedName>
        <fullName evidence="2">Antibiotic biosynthesis monooxygenase</fullName>
    </submittedName>
</protein>
<dbReference type="Pfam" id="PF03992">
    <property type="entry name" value="ABM"/>
    <property type="match status" value="1"/>
</dbReference>
<dbReference type="EMBL" id="JACXAE010000046">
    <property type="protein sequence ID" value="MBD2772866.1"/>
    <property type="molecule type" value="Genomic_DNA"/>
</dbReference>
<reference evidence="2" key="1">
    <citation type="submission" date="2020-09" db="EMBL/GenBank/DDBJ databases">
        <title>Iningainema tapete sp. nov. (Scytonemataceae, Cyanobacteria) from greenhouses in central Florida (USA) produces two types of nodularin with biosynthetic potential for microcystin-LR and anabaenopeptins.</title>
        <authorList>
            <person name="Berthold D.E."/>
            <person name="Lefler F.W."/>
            <person name="Huang I.-S."/>
            <person name="Abdulla H."/>
            <person name="Zimba P.V."/>
            <person name="Laughinghouse H.D. IV."/>
        </authorList>
    </citation>
    <scope>NUCLEOTIDE SEQUENCE</scope>
    <source>
        <strain evidence="2">BLCCT55</strain>
    </source>
</reference>
<keyword evidence="2" id="KW-0560">Oxidoreductase</keyword>
<feature type="domain" description="ABM" evidence="1">
    <location>
        <begin position="14"/>
        <end position="59"/>
    </location>
</feature>
<keyword evidence="2" id="KW-0503">Monooxygenase</keyword>
<organism evidence="2 3">
    <name type="scientific">Iningainema tapete BLCC-T55</name>
    <dbReference type="NCBI Taxonomy" id="2748662"/>
    <lineage>
        <taxon>Bacteria</taxon>
        <taxon>Bacillati</taxon>
        <taxon>Cyanobacteriota</taxon>
        <taxon>Cyanophyceae</taxon>
        <taxon>Nostocales</taxon>
        <taxon>Scytonemataceae</taxon>
        <taxon>Iningainema tapete</taxon>
    </lineage>
</organism>
<name>A0A8J6XL49_9CYAN</name>
<dbReference type="InterPro" id="IPR011008">
    <property type="entry name" value="Dimeric_a/b-barrel"/>
</dbReference>
<proteinExistence type="predicted"/>
<evidence type="ECO:0000313" key="3">
    <source>
        <dbReference type="Proteomes" id="UP000629098"/>
    </source>
</evidence>
<accession>A0A8J6XL49</accession>
<evidence type="ECO:0000313" key="2">
    <source>
        <dbReference type="EMBL" id="MBD2772866.1"/>
    </source>
</evidence>
<dbReference type="InterPro" id="IPR007138">
    <property type="entry name" value="ABM_dom"/>
</dbReference>
<evidence type="ECO:0000259" key="1">
    <source>
        <dbReference type="Pfam" id="PF03992"/>
    </source>
</evidence>
<sequence>MLLPSNQVSSFTLVRKQPGFLAANFHRSLDGTKVVNYVQWASIEASRAIHHNPDISNAFASYQELGVSMDLRYYETAFTHRQSAKQMYSHLYVIDFTINP</sequence>
<comment type="caution">
    <text evidence="2">The sequence shown here is derived from an EMBL/GenBank/DDBJ whole genome shotgun (WGS) entry which is preliminary data.</text>
</comment>
<gene>
    <name evidence="2" type="ORF">ICL16_12475</name>
</gene>
<dbReference type="AlphaFoldDB" id="A0A8J6XL49"/>
<dbReference type="GO" id="GO:0004497">
    <property type="term" value="F:monooxygenase activity"/>
    <property type="evidence" value="ECO:0007669"/>
    <property type="project" value="UniProtKB-KW"/>
</dbReference>
<dbReference type="RefSeq" id="WP_190827959.1">
    <property type="nucleotide sequence ID" value="NZ_CAWPPI010000046.1"/>
</dbReference>
<dbReference type="SUPFAM" id="SSF54909">
    <property type="entry name" value="Dimeric alpha+beta barrel"/>
    <property type="match status" value="1"/>
</dbReference>
<dbReference type="Proteomes" id="UP000629098">
    <property type="component" value="Unassembled WGS sequence"/>
</dbReference>
<keyword evidence="3" id="KW-1185">Reference proteome</keyword>